<dbReference type="SUPFAM" id="SSF52833">
    <property type="entry name" value="Thioredoxin-like"/>
    <property type="match status" value="1"/>
</dbReference>
<dbReference type="InterPro" id="IPR013766">
    <property type="entry name" value="Thioredoxin_domain"/>
</dbReference>
<evidence type="ECO:0000259" key="6">
    <source>
        <dbReference type="PROSITE" id="PS51352"/>
    </source>
</evidence>
<keyword evidence="3" id="KW-1015">Disulfide bond</keyword>
<dbReference type="PANTHER" id="PTHR42852">
    <property type="entry name" value="THIOL:DISULFIDE INTERCHANGE PROTEIN DSBE"/>
    <property type="match status" value="1"/>
</dbReference>
<evidence type="ECO:0000256" key="3">
    <source>
        <dbReference type="ARBA" id="ARBA00023157"/>
    </source>
</evidence>
<gene>
    <name evidence="7" type="ORF">ACFS6I_01170</name>
</gene>
<comment type="caution">
    <text evidence="7">The sequence shown here is derived from an EMBL/GenBank/DDBJ whole genome shotgun (WGS) entry which is preliminary data.</text>
</comment>
<dbReference type="Proteomes" id="UP001597509">
    <property type="component" value="Unassembled WGS sequence"/>
</dbReference>
<organism evidence="7 8">
    <name type="scientific">Sphingobacterium anhuiense</name>
    <dbReference type="NCBI Taxonomy" id="493780"/>
    <lineage>
        <taxon>Bacteria</taxon>
        <taxon>Pseudomonadati</taxon>
        <taxon>Bacteroidota</taxon>
        <taxon>Sphingobacteriia</taxon>
        <taxon>Sphingobacteriales</taxon>
        <taxon>Sphingobacteriaceae</taxon>
        <taxon>Sphingobacterium</taxon>
    </lineage>
</organism>
<dbReference type="PROSITE" id="PS51352">
    <property type="entry name" value="THIOREDOXIN_2"/>
    <property type="match status" value="1"/>
</dbReference>
<protein>
    <submittedName>
        <fullName evidence="7">TlpA family protein disulfide reductase</fullName>
    </submittedName>
</protein>
<proteinExistence type="predicted"/>
<dbReference type="Pfam" id="PF08534">
    <property type="entry name" value="Redoxin"/>
    <property type="match status" value="1"/>
</dbReference>
<sequence>MIKNIFYFLCMFIAWSAHAQNKHETKFSQRLNVGDKVPQLDNSQILFKSAKDIQLHSNDKVVLLDFFDTFCTACIASLPKLQKLQDELKENLQIVMVTWQDKATIEKFWKSNAFIRENKIQLPVIYGDTLLRQFFPHTGVPHVAWLFRGHVQAVTFSEFINRDNILKLSKEGIISLPLKWDFNDVTLIKDVEAKSLLGEVKLTGFQDGRPTQSYSYSLDSTSGFYKTSIINQSIIAAYTTAYSEIFKPKFILRPERIELLVADSSKFDDFNSFVTSQVWLSQNGICYERLDKYPRSPVEQAKLTLSDMDRFLNIKVYWGKKMRKVWAIKGTFHKSDKMVKGNKISSTDFLAFGIDMQNKYPIVIDLVDVKESFILPSYKNLQELNQGLSNYGLQIVEEQREIDVLVFEEVK</sequence>
<keyword evidence="5" id="KW-0732">Signal</keyword>
<dbReference type="InterPro" id="IPR013740">
    <property type="entry name" value="Redoxin"/>
</dbReference>
<evidence type="ECO:0000256" key="4">
    <source>
        <dbReference type="ARBA" id="ARBA00023284"/>
    </source>
</evidence>
<dbReference type="Gene3D" id="3.40.30.10">
    <property type="entry name" value="Glutaredoxin"/>
    <property type="match status" value="1"/>
</dbReference>
<dbReference type="InterPro" id="IPR036249">
    <property type="entry name" value="Thioredoxin-like_sf"/>
</dbReference>
<dbReference type="InterPro" id="IPR050553">
    <property type="entry name" value="Thioredoxin_ResA/DsbE_sf"/>
</dbReference>
<keyword evidence="4" id="KW-0676">Redox-active center</keyword>
<dbReference type="RefSeq" id="WP_380917538.1">
    <property type="nucleotide sequence ID" value="NZ_JBHUPE010000001.1"/>
</dbReference>
<evidence type="ECO:0000313" key="7">
    <source>
        <dbReference type="EMBL" id="MFD2902516.1"/>
    </source>
</evidence>
<accession>A0ABW5YQB4</accession>
<dbReference type="PANTHER" id="PTHR42852:SF6">
    <property type="entry name" value="THIOL:DISULFIDE INTERCHANGE PROTEIN DSBE"/>
    <property type="match status" value="1"/>
</dbReference>
<dbReference type="EMBL" id="JBHUPE010000001">
    <property type="protein sequence ID" value="MFD2902516.1"/>
    <property type="molecule type" value="Genomic_DNA"/>
</dbReference>
<feature type="signal peptide" evidence="5">
    <location>
        <begin position="1"/>
        <end position="19"/>
    </location>
</feature>
<keyword evidence="8" id="KW-1185">Reference proteome</keyword>
<keyword evidence="2" id="KW-0201">Cytochrome c-type biogenesis</keyword>
<evidence type="ECO:0000313" key="8">
    <source>
        <dbReference type="Proteomes" id="UP001597509"/>
    </source>
</evidence>
<evidence type="ECO:0000256" key="5">
    <source>
        <dbReference type="SAM" id="SignalP"/>
    </source>
</evidence>
<evidence type="ECO:0000256" key="1">
    <source>
        <dbReference type="ARBA" id="ARBA00004196"/>
    </source>
</evidence>
<evidence type="ECO:0000256" key="2">
    <source>
        <dbReference type="ARBA" id="ARBA00022748"/>
    </source>
</evidence>
<reference evidence="8" key="1">
    <citation type="journal article" date="2019" name="Int. J. Syst. Evol. Microbiol.">
        <title>The Global Catalogue of Microorganisms (GCM) 10K type strain sequencing project: providing services to taxonomists for standard genome sequencing and annotation.</title>
        <authorList>
            <consortium name="The Broad Institute Genomics Platform"/>
            <consortium name="The Broad Institute Genome Sequencing Center for Infectious Disease"/>
            <person name="Wu L."/>
            <person name="Ma J."/>
        </authorList>
    </citation>
    <scope>NUCLEOTIDE SEQUENCE [LARGE SCALE GENOMIC DNA]</scope>
    <source>
        <strain evidence="8">KCTC 22209</strain>
    </source>
</reference>
<feature type="chain" id="PRO_5046048049" evidence="5">
    <location>
        <begin position="20"/>
        <end position="411"/>
    </location>
</feature>
<comment type="subcellular location">
    <subcellularLocation>
        <location evidence="1">Cell envelope</location>
    </subcellularLocation>
</comment>
<feature type="domain" description="Thioredoxin" evidence="6">
    <location>
        <begin position="31"/>
        <end position="170"/>
    </location>
</feature>
<name>A0ABW5YQB4_9SPHI</name>